<dbReference type="AlphaFoldDB" id="A0A6B3L1K6"/>
<organism evidence="1 2">
    <name type="scientific">Sulfuriroseicoccus oceanibius</name>
    <dbReference type="NCBI Taxonomy" id="2707525"/>
    <lineage>
        <taxon>Bacteria</taxon>
        <taxon>Pseudomonadati</taxon>
        <taxon>Verrucomicrobiota</taxon>
        <taxon>Verrucomicrobiia</taxon>
        <taxon>Verrucomicrobiales</taxon>
        <taxon>Verrucomicrobiaceae</taxon>
        <taxon>Sulfuriroseicoccus</taxon>
    </lineage>
</organism>
<dbReference type="KEGG" id="soa:G3M56_010885"/>
<dbReference type="RefSeq" id="WP_164362043.1">
    <property type="nucleotide sequence ID" value="NZ_CP066776.1"/>
</dbReference>
<reference evidence="1 2" key="1">
    <citation type="submission" date="2020-12" db="EMBL/GenBank/DDBJ databases">
        <title>Sulforoseuscoccus oceanibium gen. nov., sp. nov., a representative of the phylum Verrucomicrobia with special cytoplasmic membrane, and proposal of Sulforoseuscoccusaceae fam. nov.</title>
        <authorList>
            <person name="Xi F."/>
        </authorList>
    </citation>
    <scope>NUCLEOTIDE SEQUENCE [LARGE SCALE GENOMIC DNA]</scope>
    <source>
        <strain evidence="1 2">T37</strain>
    </source>
</reference>
<accession>A0A6B3L1K6</accession>
<sequence length="94" mass="10098">MANQKSAPEDNPTGCLGKIFALIGAAISGLYLLNPTLGWVELIPDNIPGVGNLDEAFFTGLLILSLAKLGVRLPWLNRNRPPSKETPVTVDEDK</sequence>
<gene>
    <name evidence="1" type="ORF">G3M56_010885</name>
</gene>
<dbReference type="Proteomes" id="UP000475117">
    <property type="component" value="Chromosome"/>
</dbReference>
<dbReference type="EMBL" id="CP066776">
    <property type="protein sequence ID" value="QQL44385.1"/>
    <property type="molecule type" value="Genomic_DNA"/>
</dbReference>
<protein>
    <submittedName>
        <fullName evidence="1">DUF1232 domain-containing protein</fullName>
    </submittedName>
</protein>
<name>A0A6B3L1K6_9BACT</name>
<proteinExistence type="predicted"/>
<evidence type="ECO:0000313" key="1">
    <source>
        <dbReference type="EMBL" id="QQL44385.1"/>
    </source>
</evidence>
<keyword evidence="2" id="KW-1185">Reference proteome</keyword>
<evidence type="ECO:0000313" key="2">
    <source>
        <dbReference type="Proteomes" id="UP000475117"/>
    </source>
</evidence>